<dbReference type="InterPro" id="IPR036291">
    <property type="entry name" value="NAD(P)-bd_dom_sf"/>
</dbReference>
<accession>A0ABW2G472</accession>
<name>A0ABW2G472_9ACTN</name>
<dbReference type="Gene3D" id="3.40.50.720">
    <property type="entry name" value="NAD(P)-binding Rossmann-like Domain"/>
    <property type="match status" value="1"/>
</dbReference>
<sequence length="249" mass="25561">MSTPTAADTPVALVTGAARGLGRETARQLAALGFTVLATARDEERGRAAAAELARGGSDIRFLQLDVTDPASVRAVAGHVAADFGRLDVLVNNAGVTGIPRGTRRTVDELTADDLRSTLETNLVGPFALTQALLPYLRKAGGRIVNLTSTLATFARTGPGTTPGRPDLLPYCASKAALNMASVLWASALRDSGVTVCAVSPGFVATDMNNFTGTRTVAEGAAVVVAAATAPADELPDRAFVTDTGTAPW</sequence>
<evidence type="ECO:0000313" key="5">
    <source>
        <dbReference type="EMBL" id="MFC7184246.1"/>
    </source>
</evidence>
<keyword evidence="6" id="KW-1185">Reference proteome</keyword>
<dbReference type="InterPro" id="IPR002347">
    <property type="entry name" value="SDR_fam"/>
</dbReference>
<gene>
    <name evidence="5" type="ORF">ACFQMG_32315</name>
</gene>
<dbReference type="Pfam" id="PF00106">
    <property type="entry name" value="adh_short"/>
    <property type="match status" value="1"/>
</dbReference>
<comment type="caution">
    <text evidence="5">The sequence shown here is derived from an EMBL/GenBank/DDBJ whole genome shotgun (WGS) entry which is preliminary data.</text>
</comment>
<dbReference type="EMBL" id="JBHTAJ010000094">
    <property type="protein sequence ID" value="MFC7184246.1"/>
    <property type="molecule type" value="Genomic_DNA"/>
</dbReference>
<organism evidence="5 6">
    <name type="scientific">Kitasatospora paranensis</name>
    <dbReference type="NCBI Taxonomy" id="258053"/>
    <lineage>
        <taxon>Bacteria</taxon>
        <taxon>Bacillati</taxon>
        <taxon>Actinomycetota</taxon>
        <taxon>Actinomycetes</taxon>
        <taxon>Kitasatosporales</taxon>
        <taxon>Streptomycetaceae</taxon>
        <taxon>Kitasatospora</taxon>
    </lineage>
</organism>
<reference evidence="6" key="1">
    <citation type="journal article" date="2019" name="Int. J. Syst. Evol. Microbiol.">
        <title>The Global Catalogue of Microorganisms (GCM) 10K type strain sequencing project: providing services to taxonomists for standard genome sequencing and annotation.</title>
        <authorList>
            <consortium name="The Broad Institute Genomics Platform"/>
            <consortium name="The Broad Institute Genome Sequencing Center for Infectious Disease"/>
            <person name="Wu L."/>
            <person name="Ma J."/>
        </authorList>
    </citation>
    <scope>NUCLEOTIDE SEQUENCE [LARGE SCALE GENOMIC DNA]</scope>
    <source>
        <strain evidence="6">CGMCC 1.12859</strain>
    </source>
</reference>
<dbReference type="PANTHER" id="PTHR43490:SF99">
    <property type="entry name" value="SHORT-CHAIN DEHYDROGENASE_REDUCTASE"/>
    <property type="match status" value="1"/>
</dbReference>
<dbReference type="RefSeq" id="WP_345705466.1">
    <property type="nucleotide sequence ID" value="NZ_BAABKV010000001.1"/>
</dbReference>
<dbReference type="PRINTS" id="PR00081">
    <property type="entry name" value="GDHRDH"/>
</dbReference>
<protein>
    <submittedName>
        <fullName evidence="5">SDR family NAD(P)-dependent oxidoreductase</fullName>
    </submittedName>
</protein>
<comment type="similarity">
    <text evidence="1 4">Belongs to the short-chain dehydrogenases/reductases (SDR) family.</text>
</comment>
<evidence type="ECO:0000256" key="3">
    <source>
        <dbReference type="ARBA" id="ARBA00023002"/>
    </source>
</evidence>
<keyword evidence="2" id="KW-0521">NADP</keyword>
<dbReference type="SUPFAM" id="SSF51735">
    <property type="entry name" value="NAD(P)-binding Rossmann-fold domains"/>
    <property type="match status" value="1"/>
</dbReference>
<dbReference type="PANTHER" id="PTHR43490">
    <property type="entry name" value="(+)-NEOMENTHOL DEHYDROGENASE"/>
    <property type="match status" value="1"/>
</dbReference>
<evidence type="ECO:0000256" key="2">
    <source>
        <dbReference type="ARBA" id="ARBA00022857"/>
    </source>
</evidence>
<proteinExistence type="inferred from homology"/>
<evidence type="ECO:0000256" key="1">
    <source>
        <dbReference type="ARBA" id="ARBA00006484"/>
    </source>
</evidence>
<evidence type="ECO:0000313" key="6">
    <source>
        <dbReference type="Proteomes" id="UP001596435"/>
    </source>
</evidence>
<keyword evidence="3" id="KW-0560">Oxidoreductase</keyword>
<dbReference type="Proteomes" id="UP001596435">
    <property type="component" value="Unassembled WGS sequence"/>
</dbReference>
<evidence type="ECO:0000256" key="4">
    <source>
        <dbReference type="RuleBase" id="RU000363"/>
    </source>
</evidence>
<dbReference type="PRINTS" id="PR00080">
    <property type="entry name" value="SDRFAMILY"/>
</dbReference>